<dbReference type="InterPro" id="IPR043502">
    <property type="entry name" value="DNA/RNA_pol_sf"/>
</dbReference>
<dbReference type="PANTHER" id="PTHR34072:SF57">
    <property type="entry name" value="RNA-DIRECTED DNA POLYMERASE"/>
    <property type="match status" value="1"/>
</dbReference>
<gene>
    <name evidence="2" type="primary">pol_928</name>
    <name evidence="2" type="ORF">CK203_063513</name>
</gene>
<dbReference type="InterPro" id="IPR041577">
    <property type="entry name" value="RT_RNaseH_2"/>
</dbReference>
<dbReference type="Pfam" id="PF17919">
    <property type="entry name" value="RT_RNaseH_2"/>
    <property type="match status" value="1"/>
</dbReference>
<evidence type="ECO:0000313" key="3">
    <source>
        <dbReference type="Proteomes" id="UP000288805"/>
    </source>
</evidence>
<organism evidence="2 3">
    <name type="scientific">Vitis vinifera</name>
    <name type="common">Grape</name>
    <dbReference type="NCBI Taxonomy" id="29760"/>
    <lineage>
        <taxon>Eukaryota</taxon>
        <taxon>Viridiplantae</taxon>
        <taxon>Streptophyta</taxon>
        <taxon>Embryophyta</taxon>
        <taxon>Tracheophyta</taxon>
        <taxon>Spermatophyta</taxon>
        <taxon>Magnoliopsida</taxon>
        <taxon>eudicotyledons</taxon>
        <taxon>Gunneridae</taxon>
        <taxon>Pentapetalae</taxon>
        <taxon>rosids</taxon>
        <taxon>Vitales</taxon>
        <taxon>Vitaceae</taxon>
        <taxon>Viteae</taxon>
        <taxon>Vitis</taxon>
    </lineage>
</organism>
<evidence type="ECO:0000313" key="2">
    <source>
        <dbReference type="EMBL" id="RVW67664.1"/>
    </source>
</evidence>
<dbReference type="EMBL" id="QGNW01000572">
    <property type="protein sequence ID" value="RVW67664.1"/>
    <property type="molecule type" value="Genomic_DNA"/>
</dbReference>
<dbReference type="SUPFAM" id="SSF56672">
    <property type="entry name" value="DNA/RNA polymerases"/>
    <property type="match status" value="1"/>
</dbReference>
<reference evidence="2 3" key="1">
    <citation type="journal article" date="2018" name="PLoS Genet.">
        <title>Population sequencing reveals clonal diversity and ancestral inbreeding in the grapevine cultivar Chardonnay.</title>
        <authorList>
            <person name="Roach M.J."/>
            <person name="Johnson D.L."/>
            <person name="Bohlmann J."/>
            <person name="van Vuuren H.J."/>
            <person name="Jones S.J."/>
            <person name="Pretorius I.S."/>
            <person name="Schmidt S.A."/>
            <person name="Borneman A.R."/>
        </authorList>
    </citation>
    <scope>NUCLEOTIDE SEQUENCE [LARGE SCALE GENOMIC DNA]</scope>
    <source>
        <strain evidence="3">cv. Chardonnay</strain>
        <tissue evidence="2">Leaf</tissue>
    </source>
</reference>
<dbReference type="Proteomes" id="UP000288805">
    <property type="component" value="Unassembled WGS sequence"/>
</dbReference>
<feature type="domain" description="Reverse transcriptase/retrotransposon-derived protein RNase H-like" evidence="1">
    <location>
        <begin position="84"/>
        <end position="135"/>
    </location>
</feature>
<dbReference type="PANTHER" id="PTHR34072">
    <property type="entry name" value="ENZYMATIC POLYPROTEIN-RELATED"/>
    <property type="match status" value="1"/>
</dbReference>
<comment type="caution">
    <text evidence="2">The sequence shown here is derived from an EMBL/GenBank/DDBJ whole genome shotgun (WGS) entry which is preliminary data.</text>
</comment>
<proteinExistence type="predicted"/>
<accession>A0A438G662</accession>
<dbReference type="InterPro" id="IPR043128">
    <property type="entry name" value="Rev_trsase/Diguanyl_cyclase"/>
</dbReference>
<dbReference type="FunFam" id="3.30.70.270:FF:000020">
    <property type="entry name" value="Transposon Tf2-6 polyprotein-like Protein"/>
    <property type="match status" value="1"/>
</dbReference>
<protein>
    <submittedName>
        <fullName evidence="2">Retrovirus-related Pol polyprotein from transposon opus</fullName>
    </submittedName>
</protein>
<name>A0A438G662_VITVI</name>
<dbReference type="Gene3D" id="3.30.70.270">
    <property type="match status" value="2"/>
</dbReference>
<sequence>MLNWEKCHFMVQQGIVLGHIIVEKGIEVDKAKVKLIVKLPSPTTVKGVRQFLGHAGFYRRFIKDFSKLSKPLCELLAKDAKFVWDERCQRSFAQLKQFLTTTPIVRAPNWKLPFEVMCDASDFAIGVMLGQEKMESPM</sequence>
<dbReference type="AlphaFoldDB" id="A0A438G662"/>
<evidence type="ECO:0000259" key="1">
    <source>
        <dbReference type="Pfam" id="PF17919"/>
    </source>
</evidence>